<organism evidence="1 2">
    <name type="scientific">Flavobacterium salmonis</name>
    <dbReference type="NCBI Taxonomy" id="2654844"/>
    <lineage>
        <taxon>Bacteria</taxon>
        <taxon>Pseudomonadati</taxon>
        <taxon>Bacteroidota</taxon>
        <taxon>Flavobacteriia</taxon>
        <taxon>Flavobacteriales</taxon>
        <taxon>Flavobacteriaceae</taxon>
        <taxon>Flavobacterium</taxon>
    </lineage>
</organism>
<dbReference type="EMBL" id="CAIJDP010000078">
    <property type="protein sequence ID" value="CAD0006265.1"/>
    <property type="molecule type" value="Genomic_DNA"/>
</dbReference>
<dbReference type="Proteomes" id="UP000530060">
    <property type="component" value="Unassembled WGS sequence"/>
</dbReference>
<sequence length="510" mass="58940">MKYFLFLLFFLYTTTGFSQSEYQAFIDKYEEFALYAKPNKTNNLSKYFAKRIDSRLIDSYQITDTIKNKKYIYLTFNLDKLNKPIRIIVNSPYSELNKSIREAFKDFDIEDLNIAEKSQLNIYTLQILSQENNKMVVNCSTNVVYDRNPVFEGCETSAIKSKLSNCFNSQLSAYIANTISPVQITKAKILGKLNLRVKFLINEKGVIEQINCKAPTDSLSRELNRIIALFPKAKSPATRNGIPTSFTYEKTIDLQIESKNDEYTKEVEEYNEQLYSNDSFLNPNSDLALHFKKYISNKELNDIPLIDFPVLSIYFDIDKKGNPINIKTNANTELNNQLVAIFRYFPFEKLNIKPLNTIDSYSYPIIINRYNKNIIMSNEKPFVHTPPIFDKDCHLSSSKELDNCMNENIKTIVVNNFKRTIGNKTKLTGIIKISFSFQIDAEGKITNVKATAPNPNICNELEQLIKNISAVYKPQYLNGIAVSRIYRYSYSFDVGANKVNEFKNLVRTYY</sequence>
<keyword evidence="2" id="KW-1185">Reference proteome</keyword>
<name>A0A6V6Z3M0_9FLAO</name>
<evidence type="ECO:0008006" key="3">
    <source>
        <dbReference type="Google" id="ProtNLM"/>
    </source>
</evidence>
<evidence type="ECO:0000313" key="2">
    <source>
        <dbReference type="Proteomes" id="UP000530060"/>
    </source>
</evidence>
<proteinExistence type="predicted"/>
<dbReference type="AlphaFoldDB" id="A0A6V6Z3M0"/>
<gene>
    <name evidence="1" type="ORF">FLAT13_03220</name>
</gene>
<reference evidence="1 2" key="1">
    <citation type="submission" date="2020-06" db="EMBL/GenBank/DDBJ databases">
        <authorList>
            <person name="Criscuolo A."/>
        </authorList>
    </citation>
    <scope>NUCLEOTIDE SEQUENCE [LARGE SCALE GENOMIC DNA]</scope>
    <source>
        <strain evidence="2">CIP 111411</strain>
    </source>
</reference>
<protein>
    <recommendedName>
        <fullName evidence="3">TonB protein C-terminal</fullName>
    </recommendedName>
</protein>
<comment type="caution">
    <text evidence="1">The sequence shown here is derived from an EMBL/GenBank/DDBJ whole genome shotgun (WGS) entry which is preliminary data.</text>
</comment>
<accession>A0A6V6Z3M0</accession>
<evidence type="ECO:0000313" key="1">
    <source>
        <dbReference type="EMBL" id="CAD0006265.1"/>
    </source>
</evidence>